<dbReference type="Pfam" id="PF00043">
    <property type="entry name" value="GST_C"/>
    <property type="match status" value="1"/>
</dbReference>
<keyword evidence="3" id="KW-1185">Reference proteome</keyword>
<gene>
    <name evidence="2" type="ORF">B5807_11873</name>
</gene>
<dbReference type="CDD" id="cd03057">
    <property type="entry name" value="GST_N_Beta"/>
    <property type="match status" value="1"/>
</dbReference>
<evidence type="ECO:0000313" key="2">
    <source>
        <dbReference type="EMBL" id="OSS43498.1"/>
    </source>
</evidence>
<dbReference type="SFLD" id="SFLDS00019">
    <property type="entry name" value="Glutathione_Transferase_(cytos"/>
    <property type="match status" value="1"/>
</dbReference>
<dbReference type="PANTHER" id="PTHR44051">
    <property type="entry name" value="GLUTATHIONE S-TRANSFERASE-RELATED"/>
    <property type="match status" value="1"/>
</dbReference>
<protein>
    <recommendedName>
        <fullName evidence="1">GST C-terminal domain-containing protein</fullName>
    </recommendedName>
</protein>
<proteinExistence type="predicted"/>
<dbReference type="STRING" id="105696.A0A1Y2LKU9"/>
<dbReference type="Proteomes" id="UP000193240">
    <property type="component" value="Unassembled WGS sequence"/>
</dbReference>
<dbReference type="OMA" id="WARAVKL"/>
<sequence>MANLTLYYSPGSCSLVPHALMHHLSLPFTTVALARGPDGLEAADGSFTAPWYRANIHHAGYVPALAVGADTVVTEMPAILTYIALAAGGGKGELLLGEGGALERASVAEWLAWLAGTLHGNGFAMLFRPGRFSGDEGAHAGIKEQGVRVVERCFRRIEERVRGREWVVGEKLTVVDFNVYVFARWWVEIVGRDLKEYPEYARFCGGVEGLEGVRKAVQEHGKELLFQ</sequence>
<dbReference type="Gene3D" id="1.20.1050.10">
    <property type="match status" value="1"/>
</dbReference>
<evidence type="ECO:0000313" key="3">
    <source>
        <dbReference type="Proteomes" id="UP000193240"/>
    </source>
</evidence>
<dbReference type="SUPFAM" id="SSF52833">
    <property type="entry name" value="Thioredoxin-like"/>
    <property type="match status" value="1"/>
</dbReference>
<dbReference type="PROSITE" id="PS50405">
    <property type="entry name" value="GST_CTER"/>
    <property type="match status" value="1"/>
</dbReference>
<reference evidence="2 3" key="1">
    <citation type="journal article" date="2017" name="Genome Announc.">
        <title>Genome sequence of the saprophytic ascomycete Epicoccum nigrum ICMP 19927 strain isolated from New Zealand.</title>
        <authorList>
            <person name="Fokin M."/>
            <person name="Fleetwood D."/>
            <person name="Weir B.S."/>
            <person name="Villas-Boas S.G."/>
        </authorList>
    </citation>
    <scope>NUCLEOTIDE SEQUENCE [LARGE SCALE GENOMIC DNA]</scope>
    <source>
        <strain evidence="2 3">ICMP 19927</strain>
    </source>
</reference>
<dbReference type="InterPro" id="IPR036249">
    <property type="entry name" value="Thioredoxin-like_sf"/>
</dbReference>
<organism evidence="2 3">
    <name type="scientific">Epicoccum nigrum</name>
    <name type="common">Soil fungus</name>
    <name type="synonym">Epicoccum purpurascens</name>
    <dbReference type="NCBI Taxonomy" id="105696"/>
    <lineage>
        <taxon>Eukaryota</taxon>
        <taxon>Fungi</taxon>
        <taxon>Dikarya</taxon>
        <taxon>Ascomycota</taxon>
        <taxon>Pezizomycotina</taxon>
        <taxon>Dothideomycetes</taxon>
        <taxon>Pleosporomycetidae</taxon>
        <taxon>Pleosporales</taxon>
        <taxon>Pleosporineae</taxon>
        <taxon>Didymellaceae</taxon>
        <taxon>Epicoccum</taxon>
    </lineage>
</organism>
<dbReference type="AlphaFoldDB" id="A0A1Y2LKU9"/>
<dbReference type="InterPro" id="IPR010987">
    <property type="entry name" value="Glutathione-S-Trfase_C-like"/>
</dbReference>
<dbReference type="EMBL" id="KZ107864">
    <property type="protein sequence ID" value="OSS43498.1"/>
    <property type="molecule type" value="Genomic_DNA"/>
</dbReference>
<dbReference type="SUPFAM" id="SSF47616">
    <property type="entry name" value="GST C-terminal domain-like"/>
    <property type="match status" value="1"/>
</dbReference>
<dbReference type="Gene3D" id="3.40.30.10">
    <property type="entry name" value="Glutaredoxin"/>
    <property type="match status" value="1"/>
</dbReference>
<evidence type="ECO:0000259" key="1">
    <source>
        <dbReference type="PROSITE" id="PS50405"/>
    </source>
</evidence>
<dbReference type="InterPro" id="IPR040079">
    <property type="entry name" value="Glutathione_S-Trfase"/>
</dbReference>
<dbReference type="InterPro" id="IPR004046">
    <property type="entry name" value="GST_C"/>
</dbReference>
<dbReference type="PANTHER" id="PTHR44051:SF8">
    <property type="entry name" value="GLUTATHIONE S-TRANSFERASE GSTA"/>
    <property type="match status" value="1"/>
</dbReference>
<name>A0A1Y2LKU9_EPING</name>
<dbReference type="InterPro" id="IPR036282">
    <property type="entry name" value="Glutathione-S-Trfase_C_sf"/>
</dbReference>
<accession>A0A1Y2LKU9</accession>
<dbReference type="InParanoid" id="A0A1Y2LKU9"/>
<feature type="domain" description="GST C-terminal" evidence="1">
    <location>
        <begin position="100"/>
        <end position="227"/>
    </location>
</feature>